<accession>A0A7C9EJ93</accession>
<name>A0A7C9EJ93_OPUST</name>
<evidence type="ECO:0000256" key="1">
    <source>
        <dbReference type="SAM" id="MobiDB-lite"/>
    </source>
</evidence>
<protein>
    <submittedName>
        <fullName evidence="2">Uncharacterized protein</fullName>
    </submittedName>
</protein>
<feature type="region of interest" description="Disordered" evidence="1">
    <location>
        <begin position="74"/>
        <end position="102"/>
    </location>
</feature>
<evidence type="ECO:0000313" key="2">
    <source>
        <dbReference type="EMBL" id="MBA4669500.1"/>
    </source>
</evidence>
<sequence>MLLALLFPPTVFSPLRNMESVHLFPRMEMEFPKELLISHPLGRALEREISSHRRSFLGSQKLKDHSHMKTVIMEEKTWGDPSQQPLSHQSRKGKTKEGLPMS</sequence>
<reference evidence="2" key="2">
    <citation type="submission" date="2020-07" db="EMBL/GenBank/DDBJ databases">
        <authorList>
            <person name="Vera ALvarez R."/>
            <person name="Arias-Moreno D.M."/>
            <person name="Jimenez-Jacinto V."/>
            <person name="Jimenez-Bremont J.F."/>
            <person name="Swaminathan K."/>
            <person name="Moose S.P."/>
            <person name="Guerrero-Gonzalez M.L."/>
            <person name="Marino-Ramirez L."/>
            <person name="Landsman D."/>
            <person name="Rodriguez-Kessler M."/>
            <person name="Delgado-Sanchez P."/>
        </authorList>
    </citation>
    <scope>NUCLEOTIDE SEQUENCE</scope>
    <source>
        <tissue evidence="2">Cladode</tissue>
    </source>
</reference>
<dbReference type="EMBL" id="GISG01243659">
    <property type="protein sequence ID" value="MBA4669500.1"/>
    <property type="molecule type" value="Transcribed_RNA"/>
</dbReference>
<organism evidence="2">
    <name type="scientific">Opuntia streptacantha</name>
    <name type="common">Prickly pear cactus</name>
    <name type="synonym">Opuntia cardona</name>
    <dbReference type="NCBI Taxonomy" id="393608"/>
    <lineage>
        <taxon>Eukaryota</taxon>
        <taxon>Viridiplantae</taxon>
        <taxon>Streptophyta</taxon>
        <taxon>Embryophyta</taxon>
        <taxon>Tracheophyta</taxon>
        <taxon>Spermatophyta</taxon>
        <taxon>Magnoliopsida</taxon>
        <taxon>eudicotyledons</taxon>
        <taxon>Gunneridae</taxon>
        <taxon>Pentapetalae</taxon>
        <taxon>Caryophyllales</taxon>
        <taxon>Cactineae</taxon>
        <taxon>Cactaceae</taxon>
        <taxon>Opuntioideae</taxon>
        <taxon>Opuntia</taxon>
    </lineage>
</organism>
<proteinExistence type="predicted"/>
<dbReference type="AlphaFoldDB" id="A0A7C9EJ93"/>
<dbReference type="EMBL" id="GISG01243660">
    <property type="protein sequence ID" value="MBA4669501.1"/>
    <property type="molecule type" value="Transcribed_RNA"/>
</dbReference>
<reference evidence="2" key="1">
    <citation type="journal article" date="2013" name="J. Plant Res.">
        <title>Effect of fungi and light on seed germination of three Opuntia species from semiarid lands of central Mexico.</title>
        <authorList>
            <person name="Delgado-Sanchez P."/>
            <person name="Jimenez-Bremont J.F."/>
            <person name="Guerrero-Gonzalez Mde L."/>
            <person name="Flores J."/>
        </authorList>
    </citation>
    <scope>NUCLEOTIDE SEQUENCE</scope>
    <source>
        <tissue evidence="2">Cladode</tissue>
    </source>
</reference>